<accession>A0A6A5XZ11</accession>
<protein>
    <submittedName>
        <fullName evidence="2">Uncharacterized protein</fullName>
    </submittedName>
</protein>
<feature type="transmembrane region" description="Helical" evidence="1">
    <location>
        <begin position="169"/>
        <end position="187"/>
    </location>
</feature>
<keyword evidence="1" id="KW-1133">Transmembrane helix</keyword>
<feature type="transmembrane region" description="Helical" evidence="1">
    <location>
        <begin position="77"/>
        <end position="107"/>
    </location>
</feature>
<dbReference type="GeneID" id="54278779"/>
<reference evidence="2" key="1">
    <citation type="journal article" date="2020" name="Stud. Mycol.">
        <title>101 Dothideomycetes genomes: a test case for predicting lifestyles and emergence of pathogens.</title>
        <authorList>
            <person name="Haridas S."/>
            <person name="Albert R."/>
            <person name="Binder M."/>
            <person name="Bloem J."/>
            <person name="Labutti K."/>
            <person name="Salamov A."/>
            <person name="Andreopoulos B."/>
            <person name="Baker S."/>
            <person name="Barry K."/>
            <person name="Bills G."/>
            <person name="Bluhm B."/>
            <person name="Cannon C."/>
            <person name="Castanera R."/>
            <person name="Culley D."/>
            <person name="Daum C."/>
            <person name="Ezra D."/>
            <person name="Gonzalez J."/>
            <person name="Henrissat B."/>
            <person name="Kuo A."/>
            <person name="Liang C."/>
            <person name="Lipzen A."/>
            <person name="Lutzoni F."/>
            <person name="Magnuson J."/>
            <person name="Mondo S."/>
            <person name="Nolan M."/>
            <person name="Ohm R."/>
            <person name="Pangilinan J."/>
            <person name="Park H.-J."/>
            <person name="Ramirez L."/>
            <person name="Alfaro M."/>
            <person name="Sun H."/>
            <person name="Tritt A."/>
            <person name="Yoshinaga Y."/>
            <person name="Zwiers L.-H."/>
            <person name="Turgeon B."/>
            <person name="Goodwin S."/>
            <person name="Spatafora J."/>
            <person name="Crous P."/>
            <person name="Grigoriev I."/>
        </authorList>
    </citation>
    <scope>NUCLEOTIDE SEQUENCE</scope>
    <source>
        <strain evidence="2">CBS 175.79</strain>
    </source>
</reference>
<name>A0A6A5XZ11_9PLEO</name>
<sequence length="204" mass="23473">MAGVCVLTRSNVVIKVGFPTPPRNPASCRSFRFPGSDINISGHMRHASLIRYACSFPLAYASRKTMENSPLIERPRWVLVCWIFQAIWMLMTAFFYCLMWLVLLLVSKNPPAPNPDHRVFPISVWEAIFFVVYTLTWLVFPLVIIVIIVLQIRLRTMYTSSKHLYKREVAKMILATCVYISTMLLFIRQTANVPFIVIATAAWL</sequence>
<gene>
    <name evidence="2" type="ORF">BU24DRAFT_161620</name>
</gene>
<proteinExistence type="predicted"/>
<evidence type="ECO:0000313" key="2">
    <source>
        <dbReference type="EMBL" id="KAF2017870.1"/>
    </source>
</evidence>
<organism evidence="2 3">
    <name type="scientific">Aaosphaeria arxii CBS 175.79</name>
    <dbReference type="NCBI Taxonomy" id="1450172"/>
    <lineage>
        <taxon>Eukaryota</taxon>
        <taxon>Fungi</taxon>
        <taxon>Dikarya</taxon>
        <taxon>Ascomycota</taxon>
        <taxon>Pezizomycotina</taxon>
        <taxon>Dothideomycetes</taxon>
        <taxon>Pleosporomycetidae</taxon>
        <taxon>Pleosporales</taxon>
        <taxon>Pleosporales incertae sedis</taxon>
        <taxon>Aaosphaeria</taxon>
    </lineage>
</organism>
<dbReference type="Proteomes" id="UP000799778">
    <property type="component" value="Unassembled WGS sequence"/>
</dbReference>
<keyword evidence="3" id="KW-1185">Reference proteome</keyword>
<evidence type="ECO:0000256" key="1">
    <source>
        <dbReference type="SAM" id="Phobius"/>
    </source>
</evidence>
<dbReference type="EMBL" id="ML978068">
    <property type="protein sequence ID" value="KAF2017870.1"/>
    <property type="molecule type" value="Genomic_DNA"/>
</dbReference>
<dbReference type="AlphaFoldDB" id="A0A6A5XZ11"/>
<evidence type="ECO:0000313" key="3">
    <source>
        <dbReference type="Proteomes" id="UP000799778"/>
    </source>
</evidence>
<feature type="transmembrane region" description="Helical" evidence="1">
    <location>
        <begin position="127"/>
        <end position="149"/>
    </location>
</feature>
<dbReference type="RefSeq" id="XP_033386209.1">
    <property type="nucleotide sequence ID" value="XM_033521382.1"/>
</dbReference>
<keyword evidence="1" id="KW-0472">Membrane</keyword>
<keyword evidence="1" id="KW-0812">Transmembrane</keyword>